<accession>X0RWK6</accession>
<feature type="compositionally biased region" description="Basic and acidic residues" evidence="1">
    <location>
        <begin position="23"/>
        <end position="36"/>
    </location>
</feature>
<sequence>MTDDSNTKSDPLDTKTVVGECDENSKKGQARRDTHRAALDAQEKGELDGMFAAYRTAVEQRAEAESLWLKALSALGDVSTKELTQANPVEAIRDVALAAIQLAKDVALSNQAEEKR</sequence>
<feature type="compositionally biased region" description="Basic and acidic residues" evidence="1">
    <location>
        <begin position="1"/>
        <end position="13"/>
    </location>
</feature>
<evidence type="ECO:0000256" key="1">
    <source>
        <dbReference type="SAM" id="MobiDB-lite"/>
    </source>
</evidence>
<dbReference type="AlphaFoldDB" id="X0RWK6"/>
<organism evidence="2">
    <name type="scientific">marine sediment metagenome</name>
    <dbReference type="NCBI Taxonomy" id="412755"/>
    <lineage>
        <taxon>unclassified sequences</taxon>
        <taxon>metagenomes</taxon>
        <taxon>ecological metagenomes</taxon>
    </lineage>
</organism>
<proteinExistence type="predicted"/>
<comment type="caution">
    <text evidence="2">The sequence shown here is derived from an EMBL/GenBank/DDBJ whole genome shotgun (WGS) entry which is preliminary data.</text>
</comment>
<name>X0RWK6_9ZZZZ</name>
<gene>
    <name evidence="2" type="ORF">S01H1_17576</name>
</gene>
<reference evidence="2" key="1">
    <citation type="journal article" date="2014" name="Front. Microbiol.">
        <title>High frequency of phylogenetically diverse reductive dehalogenase-homologous genes in deep subseafloor sedimentary metagenomes.</title>
        <authorList>
            <person name="Kawai M."/>
            <person name="Futagami T."/>
            <person name="Toyoda A."/>
            <person name="Takaki Y."/>
            <person name="Nishi S."/>
            <person name="Hori S."/>
            <person name="Arai W."/>
            <person name="Tsubouchi T."/>
            <person name="Morono Y."/>
            <person name="Uchiyama I."/>
            <person name="Ito T."/>
            <person name="Fujiyama A."/>
            <person name="Inagaki F."/>
            <person name="Takami H."/>
        </authorList>
    </citation>
    <scope>NUCLEOTIDE SEQUENCE</scope>
    <source>
        <strain evidence="2">Expedition CK06-06</strain>
    </source>
</reference>
<evidence type="ECO:0000313" key="2">
    <source>
        <dbReference type="EMBL" id="GAF73204.1"/>
    </source>
</evidence>
<feature type="region of interest" description="Disordered" evidence="1">
    <location>
        <begin position="1"/>
        <end position="36"/>
    </location>
</feature>
<protein>
    <submittedName>
        <fullName evidence="2">Uncharacterized protein</fullName>
    </submittedName>
</protein>
<dbReference type="EMBL" id="BARS01009336">
    <property type="protein sequence ID" value="GAF73204.1"/>
    <property type="molecule type" value="Genomic_DNA"/>
</dbReference>